<name>A0ABM6ZS44_9VIBR</name>
<evidence type="ECO:0000313" key="2">
    <source>
        <dbReference type="Proteomes" id="UP000272136"/>
    </source>
</evidence>
<keyword evidence="2" id="KW-1185">Reference proteome</keyword>
<dbReference type="EMBL" id="CP033139">
    <property type="protein sequence ID" value="AYO18576.1"/>
    <property type="molecule type" value="Genomic_DNA"/>
</dbReference>
<reference evidence="1 2" key="1">
    <citation type="submission" date="2018-10" db="EMBL/GenBank/DDBJ databases">
        <title>Whole Genome of Vibrio owensii strain 170502, isolated from Acute Hepatopancreatic Necrosis Disease (AHPND) shrimp.</title>
        <authorList>
            <person name="Yan M."/>
            <person name="Wang X."/>
            <person name="Wang Y."/>
        </authorList>
    </citation>
    <scope>NUCLEOTIDE SEQUENCE [LARGE SCALE GENOMIC DNA]</scope>
    <source>
        <strain evidence="1 2">1700302</strain>
        <plasmid evidence="2">pvowz1</plasmid>
    </source>
</reference>
<dbReference type="RefSeq" id="WP_023624245.1">
    <property type="nucleotide sequence ID" value="NZ_CP033139.1"/>
</dbReference>
<sequence length="121" mass="13795">MRMAIEPDKYVPELHRVLLSTLDELVNQIEFDESLSFSVMMPIIMATRMLELGNTLEQGGLCLCQIAHCCRVMGALDNAFYRSSPLFVHCLQAISELGHHLDWYPSAITRWQNFAKGHSLQ</sequence>
<accession>A0ABM6ZS44</accession>
<geneLocation type="plasmid" evidence="2">
    <name>pvowz1</name>
</geneLocation>
<evidence type="ECO:0000313" key="1">
    <source>
        <dbReference type="EMBL" id="AYO18576.1"/>
    </source>
</evidence>
<gene>
    <name evidence="1" type="ORF">D0812_29630</name>
</gene>
<keyword evidence="1" id="KW-0614">Plasmid</keyword>
<protein>
    <submittedName>
        <fullName evidence="1">Uncharacterized protein</fullName>
    </submittedName>
</protein>
<proteinExistence type="predicted"/>
<organism evidence="1 2">
    <name type="scientific">Vibrio owensii</name>
    <dbReference type="NCBI Taxonomy" id="696485"/>
    <lineage>
        <taxon>Bacteria</taxon>
        <taxon>Pseudomonadati</taxon>
        <taxon>Pseudomonadota</taxon>
        <taxon>Gammaproteobacteria</taxon>
        <taxon>Vibrionales</taxon>
        <taxon>Vibrionaceae</taxon>
        <taxon>Vibrio</taxon>
    </lineage>
</organism>
<dbReference type="Proteomes" id="UP000272136">
    <property type="component" value="Plasmid pVOWZ1"/>
</dbReference>